<comment type="cofactor">
    <cofactor evidence="1">
        <name>Mg(2+)</name>
        <dbReference type="ChEBI" id="CHEBI:18420"/>
    </cofactor>
</comment>
<dbReference type="InterPro" id="IPR029044">
    <property type="entry name" value="Nucleotide-diphossugar_trans"/>
</dbReference>
<comment type="catalytic activity">
    <reaction evidence="8">
        <text>(2R)-3-phosphoglycerate + UDP-alpha-D-glucose = (2R)-2-O-(alpha-D-glucopyranosyl)-3-phospho-glycerate + UDP + H(+)</text>
        <dbReference type="Rhea" id="RHEA:31319"/>
        <dbReference type="ChEBI" id="CHEBI:15378"/>
        <dbReference type="ChEBI" id="CHEBI:58223"/>
        <dbReference type="ChEBI" id="CHEBI:58272"/>
        <dbReference type="ChEBI" id="CHEBI:58885"/>
        <dbReference type="ChEBI" id="CHEBI:62600"/>
        <dbReference type="EC" id="2.4.1.266"/>
    </reaction>
    <physiologicalReaction direction="left-to-right" evidence="8">
        <dbReference type="Rhea" id="RHEA:31320"/>
    </physiologicalReaction>
</comment>
<proteinExistence type="inferred from homology"/>
<dbReference type="PANTHER" id="PTHR48090">
    <property type="entry name" value="UNDECAPRENYL-PHOSPHATE 4-DEOXY-4-FORMAMIDO-L-ARABINOSE TRANSFERASE-RELATED"/>
    <property type="match status" value="1"/>
</dbReference>
<accession>A0A7W9SU61</accession>
<reference evidence="11 12" key="1">
    <citation type="submission" date="2020-08" db="EMBL/GenBank/DDBJ databases">
        <title>Genomic Encyclopedia of Type Strains, Phase IV (KMG-IV): sequencing the most valuable type-strain genomes for metagenomic binning, comparative biology and taxonomic classification.</title>
        <authorList>
            <person name="Goeker M."/>
        </authorList>
    </citation>
    <scope>NUCLEOTIDE SEQUENCE [LARGE SCALE GENOMIC DNA]</scope>
    <source>
        <strain evidence="11 12">DSM 23562</strain>
    </source>
</reference>
<organism evidence="11 12">
    <name type="scientific">Armatimonas rosea</name>
    <dbReference type="NCBI Taxonomy" id="685828"/>
    <lineage>
        <taxon>Bacteria</taxon>
        <taxon>Bacillati</taxon>
        <taxon>Armatimonadota</taxon>
        <taxon>Armatimonadia</taxon>
        <taxon>Armatimonadales</taxon>
        <taxon>Armatimonadaceae</taxon>
        <taxon>Armatimonas</taxon>
    </lineage>
</organism>
<dbReference type="EC" id="2.4.1.266" evidence="6"/>
<dbReference type="GO" id="GO:0016757">
    <property type="term" value="F:glycosyltransferase activity"/>
    <property type="evidence" value="ECO:0007669"/>
    <property type="project" value="UniProtKB-KW"/>
</dbReference>
<dbReference type="InterPro" id="IPR001173">
    <property type="entry name" value="Glyco_trans_2-like"/>
</dbReference>
<feature type="domain" description="Glycosyltransferase 2-like" evidence="10">
    <location>
        <begin position="6"/>
        <end position="122"/>
    </location>
</feature>
<evidence type="ECO:0000256" key="7">
    <source>
        <dbReference type="ARBA" id="ARBA00040894"/>
    </source>
</evidence>
<comment type="caution">
    <text evidence="11">The sequence shown here is derived from an EMBL/GenBank/DDBJ whole genome shotgun (WGS) entry which is preliminary data.</text>
</comment>
<evidence type="ECO:0000313" key="11">
    <source>
        <dbReference type="EMBL" id="MBB6052049.1"/>
    </source>
</evidence>
<dbReference type="RefSeq" id="WP_184200249.1">
    <property type="nucleotide sequence ID" value="NZ_JACHGW010000003.1"/>
</dbReference>
<comment type="similarity">
    <text evidence="2">Belongs to the glycosyltransferase 2 family.</text>
</comment>
<dbReference type="InterPro" id="IPR050256">
    <property type="entry name" value="Glycosyltransferase_2"/>
</dbReference>
<sequence>MRVVAIVPAYNEGRRIVPVLDVLAAAPSVDGIIAVDDGSIDDTFQVASQHAAAQGKLRVVQQAKNQGKGAAMQRGADEAEDADILLFLDADLIGLTVAHVESLLAPVKSGEKVMALGVFRGGNFWTTLAQILAPNISGQRAIRREVFLSVPCLADARYGVELAITSFVMGEGLPMTDVVLKDVSHPTKERKLGLWRGAVARGRMYQQMLPFLLRRYHPTKRKR</sequence>
<dbReference type="CDD" id="cd04179">
    <property type="entry name" value="DPM_DPG-synthase_like"/>
    <property type="match status" value="1"/>
</dbReference>
<evidence type="ECO:0000256" key="4">
    <source>
        <dbReference type="ARBA" id="ARBA00022679"/>
    </source>
</evidence>
<evidence type="ECO:0000256" key="6">
    <source>
        <dbReference type="ARBA" id="ARBA00039022"/>
    </source>
</evidence>
<gene>
    <name evidence="11" type="ORF">HNQ39_003859</name>
</gene>
<keyword evidence="12" id="KW-1185">Reference proteome</keyword>
<keyword evidence="4 11" id="KW-0808">Transferase</keyword>
<evidence type="ECO:0000256" key="9">
    <source>
        <dbReference type="ARBA" id="ARBA00048997"/>
    </source>
</evidence>
<protein>
    <recommendedName>
        <fullName evidence="7">Glucosyl-3-phosphoglycerate synthase</fullName>
        <ecNumber evidence="6">2.4.1.266</ecNumber>
    </recommendedName>
</protein>
<name>A0A7W9SU61_ARMRO</name>
<dbReference type="AlphaFoldDB" id="A0A7W9SU61"/>
<dbReference type="Gene3D" id="3.90.550.10">
    <property type="entry name" value="Spore Coat Polysaccharide Biosynthesis Protein SpsA, Chain A"/>
    <property type="match status" value="1"/>
</dbReference>
<keyword evidence="3" id="KW-0328">Glycosyltransferase</keyword>
<dbReference type="PANTHER" id="PTHR48090:SF10">
    <property type="entry name" value="GLUCOSYL-3-PHOSPHOGLYCERATE SYNTHASE"/>
    <property type="match status" value="1"/>
</dbReference>
<dbReference type="Proteomes" id="UP000520814">
    <property type="component" value="Unassembled WGS sequence"/>
</dbReference>
<dbReference type="SUPFAM" id="SSF53448">
    <property type="entry name" value="Nucleotide-diphospho-sugar transferases"/>
    <property type="match status" value="1"/>
</dbReference>
<evidence type="ECO:0000256" key="8">
    <source>
        <dbReference type="ARBA" id="ARBA00048689"/>
    </source>
</evidence>
<dbReference type="Pfam" id="PF00535">
    <property type="entry name" value="Glycos_transf_2"/>
    <property type="match status" value="1"/>
</dbReference>
<evidence type="ECO:0000256" key="3">
    <source>
        <dbReference type="ARBA" id="ARBA00022676"/>
    </source>
</evidence>
<evidence type="ECO:0000256" key="5">
    <source>
        <dbReference type="ARBA" id="ARBA00022842"/>
    </source>
</evidence>
<evidence type="ECO:0000256" key="1">
    <source>
        <dbReference type="ARBA" id="ARBA00001946"/>
    </source>
</evidence>
<keyword evidence="5" id="KW-0460">Magnesium</keyword>
<evidence type="ECO:0000256" key="2">
    <source>
        <dbReference type="ARBA" id="ARBA00006739"/>
    </source>
</evidence>
<comment type="catalytic activity">
    <reaction evidence="9">
        <text>an NDP-alpha-D-glucose + (2R)-3-phosphoglycerate = (2R)-2-O-(alpha-D-glucopyranosyl)-3-phospho-glycerate + a ribonucleoside 5'-diphosphate + H(+)</text>
        <dbReference type="Rhea" id="RHEA:47244"/>
        <dbReference type="ChEBI" id="CHEBI:15378"/>
        <dbReference type="ChEBI" id="CHEBI:57930"/>
        <dbReference type="ChEBI" id="CHEBI:58272"/>
        <dbReference type="ChEBI" id="CHEBI:62600"/>
        <dbReference type="ChEBI" id="CHEBI:76533"/>
        <dbReference type="EC" id="2.4.1.266"/>
    </reaction>
    <physiologicalReaction direction="left-to-right" evidence="9">
        <dbReference type="Rhea" id="RHEA:47245"/>
    </physiologicalReaction>
</comment>
<dbReference type="EMBL" id="JACHGW010000003">
    <property type="protein sequence ID" value="MBB6052049.1"/>
    <property type="molecule type" value="Genomic_DNA"/>
</dbReference>
<evidence type="ECO:0000259" key="10">
    <source>
        <dbReference type="Pfam" id="PF00535"/>
    </source>
</evidence>
<evidence type="ECO:0000313" key="12">
    <source>
        <dbReference type="Proteomes" id="UP000520814"/>
    </source>
</evidence>